<organism evidence="15 16">
    <name type="scientific">Erysipelothrix larvae</name>
    <dbReference type="NCBI Taxonomy" id="1514105"/>
    <lineage>
        <taxon>Bacteria</taxon>
        <taxon>Bacillati</taxon>
        <taxon>Bacillota</taxon>
        <taxon>Erysipelotrichia</taxon>
        <taxon>Erysipelotrichales</taxon>
        <taxon>Erysipelotrichaceae</taxon>
        <taxon>Erysipelothrix</taxon>
    </lineage>
</organism>
<name>A0A0X8H002_9FIRM</name>
<dbReference type="GO" id="GO:0071972">
    <property type="term" value="F:peptidoglycan L,D-transpeptidase activity"/>
    <property type="evidence" value="ECO:0007669"/>
    <property type="project" value="TreeGrafter"/>
</dbReference>
<dbReference type="Proteomes" id="UP000063781">
    <property type="component" value="Chromosome"/>
</dbReference>
<dbReference type="InterPro" id="IPR050515">
    <property type="entry name" value="Beta-lactam/transpept"/>
</dbReference>
<dbReference type="GO" id="GO:0009252">
    <property type="term" value="P:peptidoglycan biosynthetic process"/>
    <property type="evidence" value="ECO:0007669"/>
    <property type="project" value="UniProtKB-KW"/>
</dbReference>
<protein>
    <recommendedName>
        <fullName evidence="17">Penicillin-binding protein</fullName>
    </recommendedName>
</protein>
<dbReference type="SUPFAM" id="SSF56519">
    <property type="entry name" value="Penicillin binding protein dimerisation domain"/>
    <property type="match status" value="1"/>
</dbReference>
<feature type="domain" description="Penicillin-binding protein dimerisation" evidence="14">
    <location>
        <begin position="82"/>
        <end position="306"/>
    </location>
</feature>
<dbReference type="OrthoDB" id="9770103at2"/>
<evidence type="ECO:0000256" key="8">
    <source>
        <dbReference type="ARBA" id="ARBA00022989"/>
    </source>
</evidence>
<proteinExistence type="inferred from homology"/>
<keyword evidence="10" id="KW-0961">Cell wall biogenesis/degradation</keyword>
<feature type="transmembrane region" description="Helical" evidence="12">
    <location>
        <begin position="33"/>
        <end position="56"/>
    </location>
</feature>
<evidence type="ECO:0000256" key="3">
    <source>
        <dbReference type="ARBA" id="ARBA00007171"/>
    </source>
</evidence>
<evidence type="ECO:0000259" key="13">
    <source>
        <dbReference type="Pfam" id="PF00905"/>
    </source>
</evidence>
<dbReference type="Gene3D" id="3.90.1310.10">
    <property type="entry name" value="Penicillin-binding protein 2a (Domain 2)"/>
    <property type="match status" value="1"/>
</dbReference>
<sequence>MKNFRESTSKQSTSNYKGSSSHLKKRFDIRKIANVRLIVLMGIIVSLAGILIARLYDVQILNADYYAELVRRQETAPQTKETMRGEILDASGNILVSNKSRNVITYFPTVSIESDEQWDLATRFAVQFGEKASLTERELKDLYIYLNSNGNDLVTNEEILGLSDAQIYALKLEKVTDQHIATLSEEDKNGFSIYLKMNTVTSTQAAITYDNATQEQIAYLSEHQADYPGFSWQTTWDREYTGITGLEAIVGSVGAIPAEKIDFFLAKGYSTNDIVGVSGLEYQYEQFLSGNKSEYMTDSNGNLTETKSGSKGYDIVLTIDMEFQKKVEEIVMNYYRQYRSETGRDVMEAINFVATDPNTGAILASVSIKEDSEGNLYNDPQAPFLDAQIPGSVVKGATVYLGLTEGVMKQGEAIYDTPLLIQGTKPRGSWRNLGSVTDITALQLSSNVYMFNVAIRLGGAVYIPNQPLVFNHLEDTFSTMRYYFSQFGLGVKTNLDYPQEATGYKGSAQSSGMLLDFAIGQYDSYTTLQLNQYISTVANGGYRVKPYLVQKVVDNDNDDVVYETVPEVLNKIENKSNLDRVRAGFRACVTTSNCGTLTSAKPYTSAAKTGTSQLYNSEGIAIRNNAFIAFAPYDNPKIATSCVNAGAYRDTYDLTNICSRLTPEILDYFMANH</sequence>
<keyword evidence="7" id="KW-0573">Peptidoglycan synthesis</keyword>
<evidence type="ECO:0000256" key="11">
    <source>
        <dbReference type="SAM" id="MobiDB-lite"/>
    </source>
</evidence>
<dbReference type="GO" id="GO:0008658">
    <property type="term" value="F:penicillin binding"/>
    <property type="evidence" value="ECO:0007669"/>
    <property type="project" value="InterPro"/>
</dbReference>
<keyword evidence="8 12" id="KW-1133">Transmembrane helix</keyword>
<dbReference type="InterPro" id="IPR036138">
    <property type="entry name" value="PBP_dimer_sf"/>
</dbReference>
<dbReference type="EMBL" id="CP013213">
    <property type="protein sequence ID" value="AMC93359.1"/>
    <property type="molecule type" value="Genomic_DNA"/>
</dbReference>
<evidence type="ECO:0000256" key="10">
    <source>
        <dbReference type="ARBA" id="ARBA00023316"/>
    </source>
</evidence>
<evidence type="ECO:0000313" key="16">
    <source>
        <dbReference type="Proteomes" id="UP000063781"/>
    </source>
</evidence>
<accession>A0A0X8H002</accession>
<dbReference type="SUPFAM" id="SSF56601">
    <property type="entry name" value="beta-lactamase/transpeptidase-like"/>
    <property type="match status" value="1"/>
</dbReference>
<reference evidence="15 16" key="1">
    <citation type="submission" date="2015-10" db="EMBL/GenBank/DDBJ databases">
        <title>Erysipelothrix larvae sp. LV19 isolated from the larval gut of the rhinoceros beetle, Trypoxylus dichotomus.</title>
        <authorList>
            <person name="Lim S."/>
            <person name="Kim B.-C."/>
        </authorList>
    </citation>
    <scope>NUCLEOTIDE SEQUENCE [LARGE SCALE GENOMIC DNA]</scope>
    <source>
        <strain evidence="15 16">LV19</strain>
    </source>
</reference>
<keyword evidence="16" id="KW-1185">Reference proteome</keyword>
<evidence type="ECO:0000256" key="6">
    <source>
        <dbReference type="ARBA" id="ARBA00022960"/>
    </source>
</evidence>
<evidence type="ECO:0000256" key="4">
    <source>
        <dbReference type="ARBA" id="ARBA00022475"/>
    </source>
</evidence>
<dbReference type="Gene3D" id="1.10.10.1230">
    <property type="entry name" value="Penicillin-binding protein, N-terminal non-catalytic domain, head sub-domain"/>
    <property type="match status" value="1"/>
</dbReference>
<evidence type="ECO:0000256" key="1">
    <source>
        <dbReference type="ARBA" id="ARBA00004167"/>
    </source>
</evidence>
<evidence type="ECO:0000256" key="2">
    <source>
        <dbReference type="ARBA" id="ARBA00004236"/>
    </source>
</evidence>
<comment type="subcellular location">
    <subcellularLocation>
        <location evidence="2">Cell membrane</location>
    </subcellularLocation>
    <subcellularLocation>
        <location evidence="1">Membrane</location>
        <topology evidence="1">Single-pass membrane protein</topology>
    </subcellularLocation>
</comment>
<dbReference type="GO" id="GO:0071555">
    <property type="term" value="P:cell wall organization"/>
    <property type="evidence" value="ECO:0007669"/>
    <property type="project" value="UniProtKB-KW"/>
</dbReference>
<dbReference type="KEGG" id="erl:AOC36_05020"/>
<keyword evidence="9 12" id="KW-0472">Membrane</keyword>
<dbReference type="PANTHER" id="PTHR30627">
    <property type="entry name" value="PEPTIDOGLYCAN D,D-TRANSPEPTIDASE"/>
    <property type="match status" value="1"/>
</dbReference>
<evidence type="ECO:0000256" key="7">
    <source>
        <dbReference type="ARBA" id="ARBA00022984"/>
    </source>
</evidence>
<evidence type="ECO:0000256" key="12">
    <source>
        <dbReference type="SAM" id="Phobius"/>
    </source>
</evidence>
<dbReference type="GO" id="GO:0005886">
    <property type="term" value="C:plasma membrane"/>
    <property type="evidence" value="ECO:0007669"/>
    <property type="project" value="UniProtKB-SubCell"/>
</dbReference>
<evidence type="ECO:0000256" key="5">
    <source>
        <dbReference type="ARBA" id="ARBA00022692"/>
    </source>
</evidence>
<dbReference type="InterPro" id="IPR005311">
    <property type="entry name" value="PBP_dimer"/>
</dbReference>
<keyword evidence="6" id="KW-0133">Cell shape</keyword>
<dbReference type="AlphaFoldDB" id="A0A0X8H002"/>
<keyword evidence="4" id="KW-1003">Cell membrane</keyword>
<evidence type="ECO:0000313" key="15">
    <source>
        <dbReference type="EMBL" id="AMC93359.1"/>
    </source>
</evidence>
<dbReference type="Gene3D" id="3.40.710.10">
    <property type="entry name" value="DD-peptidase/beta-lactamase superfamily"/>
    <property type="match status" value="1"/>
</dbReference>
<evidence type="ECO:0000259" key="14">
    <source>
        <dbReference type="Pfam" id="PF03717"/>
    </source>
</evidence>
<keyword evidence="5 12" id="KW-0812">Transmembrane</keyword>
<dbReference type="InterPro" id="IPR012338">
    <property type="entry name" value="Beta-lactam/transpept-like"/>
</dbReference>
<comment type="similarity">
    <text evidence="3">Belongs to the transpeptidase family.</text>
</comment>
<evidence type="ECO:0008006" key="17">
    <source>
        <dbReference type="Google" id="ProtNLM"/>
    </source>
</evidence>
<dbReference type="Pfam" id="PF00905">
    <property type="entry name" value="Transpeptidase"/>
    <property type="match status" value="1"/>
</dbReference>
<evidence type="ECO:0000256" key="9">
    <source>
        <dbReference type="ARBA" id="ARBA00023136"/>
    </source>
</evidence>
<feature type="compositionally biased region" description="Polar residues" evidence="11">
    <location>
        <begin position="9"/>
        <end position="20"/>
    </location>
</feature>
<dbReference type="RefSeq" id="WP_067632057.1">
    <property type="nucleotide sequence ID" value="NZ_CP013213.1"/>
</dbReference>
<dbReference type="Pfam" id="PF03717">
    <property type="entry name" value="PBP_dimer"/>
    <property type="match status" value="1"/>
</dbReference>
<feature type="domain" description="Penicillin-binding protein transpeptidase" evidence="13">
    <location>
        <begin position="352"/>
        <end position="648"/>
    </location>
</feature>
<dbReference type="InterPro" id="IPR001460">
    <property type="entry name" value="PCN-bd_Tpept"/>
</dbReference>
<feature type="region of interest" description="Disordered" evidence="11">
    <location>
        <begin position="1"/>
        <end position="20"/>
    </location>
</feature>
<dbReference type="PANTHER" id="PTHR30627:SF2">
    <property type="entry name" value="PEPTIDOGLYCAN D,D-TRANSPEPTIDASE MRDA"/>
    <property type="match status" value="1"/>
</dbReference>
<gene>
    <name evidence="15" type="ORF">AOC36_05020</name>
</gene>
<dbReference type="GO" id="GO:0008360">
    <property type="term" value="P:regulation of cell shape"/>
    <property type="evidence" value="ECO:0007669"/>
    <property type="project" value="UniProtKB-KW"/>
</dbReference>
<dbReference type="STRING" id="1514105.AOC36_05020"/>